<comment type="caution">
    <text evidence="1">The sequence shown here is derived from an EMBL/GenBank/DDBJ whole genome shotgun (WGS) entry which is preliminary data.</text>
</comment>
<sequence>MTIISAVLFGSQVSGGSDRQSDKDLLVICNSKNKKDAIKTYSSLGYNVSVYTPYQLESMRLQGSLFLQHLKHESQVLYDSGDTFKALIAKCDLIPPSFEEMERSRKSLLNALSSPNSYVASWWLADYLFVLSRDYFIKYFARKRRVLFNVVQLTREIEQEFNLGKIEAETFLALRKCKSIYRSGIATGSQVDQILLKWHDILIRILGIPPVVRLSSKSYLFDRAIDGFESNYELLRYIESLRIMFPNVKCGKKHEAHVMRMILNPNHYSSTSVRGKKFLSLYLMQFREAANKRVNTDCQKRPGFRFALKEKGPDPFIFQRPRVKGVRPLLSLQLIRRPVSRLIGLG</sequence>
<keyword evidence="2" id="KW-1185">Reference proteome</keyword>
<dbReference type="InterPro" id="IPR043519">
    <property type="entry name" value="NT_sf"/>
</dbReference>
<evidence type="ECO:0000313" key="2">
    <source>
        <dbReference type="Proteomes" id="UP001209681"/>
    </source>
</evidence>
<dbReference type="Gene3D" id="3.30.460.10">
    <property type="entry name" value="Beta Polymerase, domain 2"/>
    <property type="match status" value="1"/>
</dbReference>
<name>A0ABT3NCR6_9BACT</name>
<reference evidence="1 2" key="1">
    <citation type="submission" date="2022-11" db="EMBL/GenBank/DDBJ databases">
        <title>Desulfobotulus tamanensis H1 sp. nov. - anaerobic, alkaliphilic, sulphate reducing bacterium isolated from terrestrial mud volcano.</title>
        <authorList>
            <person name="Frolova A."/>
            <person name="Merkel A.Y."/>
            <person name="Slobodkin A.I."/>
        </authorList>
    </citation>
    <scope>NUCLEOTIDE SEQUENCE [LARGE SCALE GENOMIC DNA]</scope>
    <source>
        <strain evidence="1 2">H1</strain>
    </source>
</reference>
<dbReference type="Proteomes" id="UP001209681">
    <property type="component" value="Unassembled WGS sequence"/>
</dbReference>
<protein>
    <recommendedName>
        <fullName evidence="3">Polymerase nucleotidyl transferase domain-containing protein</fullName>
    </recommendedName>
</protein>
<evidence type="ECO:0008006" key="3">
    <source>
        <dbReference type="Google" id="ProtNLM"/>
    </source>
</evidence>
<accession>A0ABT3NCR6</accession>
<proteinExistence type="predicted"/>
<dbReference type="EMBL" id="JAPFPW010000026">
    <property type="protein sequence ID" value="MCW7755238.1"/>
    <property type="molecule type" value="Genomic_DNA"/>
</dbReference>
<evidence type="ECO:0000313" key="1">
    <source>
        <dbReference type="EMBL" id="MCW7755238.1"/>
    </source>
</evidence>
<dbReference type="RefSeq" id="WP_265426173.1">
    <property type="nucleotide sequence ID" value="NZ_JAPFPW010000026.1"/>
</dbReference>
<dbReference type="SUPFAM" id="SSF81301">
    <property type="entry name" value="Nucleotidyltransferase"/>
    <property type="match status" value="1"/>
</dbReference>
<organism evidence="1 2">
    <name type="scientific">Desulfobotulus pelophilus</name>
    <dbReference type="NCBI Taxonomy" id="2823377"/>
    <lineage>
        <taxon>Bacteria</taxon>
        <taxon>Pseudomonadati</taxon>
        <taxon>Thermodesulfobacteriota</taxon>
        <taxon>Desulfobacteria</taxon>
        <taxon>Desulfobacterales</taxon>
        <taxon>Desulfobacteraceae</taxon>
        <taxon>Desulfobotulus</taxon>
    </lineage>
</organism>
<gene>
    <name evidence="1" type="ORF">OOT00_14715</name>
</gene>